<evidence type="ECO:0008006" key="3">
    <source>
        <dbReference type="Google" id="ProtNLM"/>
    </source>
</evidence>
<evidence type="ECO:0000313" key="2">
    <source>
        <dbReference type="Proteomes" id="UP000186744"/>
    </source>
</evidence>
<proteinExistence type="predicted"/>
<reference evidence="2" key="1">
    <citation type="submission" date="2017-01" db="EMBL/GenBank/DDBJ databases">
        <authorList>
            <person name="Varghese N."/>
            <person name="Submissions S."/>
        </authorList>
    </citation>
    <scope>NUCLEOTIDE SEQUENCE [LARGE SCALE GENOMIC DNA]</scope>
    <source>
        <strain evidence="2">DSM 18017</strain>
    </source>
</reference>
<protein>
    <recommendedName>
        <fullName evidence="3">TonB-dependent Receptor Plug Domain</fullName>
    </recommendedName>
</protein>
<dbReference type="STRING" id="373668.SAMN05421786_101748"/>
<accession>A0A1N7KU67</accession>
<keyword evidence="2" id="KW-1185">Reference proteome</keyword>
<dbReference type="RefSeq" id="WP_076549997.1">
    <property type="nucleotide sequence ID" value="NZ_FTOL01000001.1"/>
</dbReference>
<dbReference type="EMBL" id="FTOL01000001">
    <property type="protein sequence ID" value="SIS65104.1"/>
    <property type="molecule type" value="Genomic_DNA"/>
</dbReference>
<name>A0A1N7KU67_9FLAO</name>
<organism evidence="1 2">
    <name type="scientific">Chryseobacterium ureilyticum</name>
    <dbReference type="NCBI Taxonomy" id="373668"/>
    <lineage>
        <taxon>Bacteria</taxon>
        <taxon>Pseudomonadati</taxon>
        <taxon>Bacteroidota</taxon>
        <taxon>Flavobacteriia</taxon>
        <taxon>Flavobacteriales</taxon>
        <taxon>Weeksellaceae</taxon>
        <taxon>Chryseobacterium group</taxon>
        <taxon>Chryseobacterium</taxon>
    </lineage>
</organism>
<dbReference type="Proteomes" id="UP000186744">
    <property type="component" value="Unassembled WGS sequence"/>
</dbReference>
<gene>
    <name evidence="1" type="ORF">SAMN05421786_101748</name>
</gene>
<dbReference type="SUPFAM" id="SSF56935">
    <property type="entry name" value="Porins"/>
    <property type="match status" value="1"/>
</dbReference>
<sequence length="801" mass="90022">MSKKLIFLFALGTIDILSAQNKAEQALKTFEQKFPQEKIHLLFNKSNYIAGEDLWFKSFVFDGYGASGISTTLFVELYDSNKNQISKKLFPLMNGEGSGSIALPKSLKEDVYYIRAYTTWMANFSEDFQLLKPVVIYNPSSPEKLTPDSHSNLLASVYPEGGSFIDGINTKVAVRLQSSSSTSVDWEGYVTDPDSPDTKITTFKGLDQNIGIFNITPKTGKRYQLTVQNKNGQKQSIPLPEVLPSGIHLEVNSDKDAVKYVLKSKNSSQEAPYYKILGTINNQLVYKAQVNKITNDTQYSIPNNQLVNGILQLTVFDDKENIVANRLSFVQPQQLQIKKPALQSLSLENSPRGKNSFDIPKSSDYSGYTVLVIDANTNSSEEDQSLLSTLWLTGDLTSTITNPAQYFTKDRNIEALDALLISEKWKRFDWKTIISGVYPTIKYQSGNYLSYKGKINVQGQPAPNTDLNLIFDSESGSKIFQIKSDNNGFFSLSNLIFEDTMKFSYQLNSTSKEPNKNYSVYFQPDFSFVPYKKGLPSSPYKLVQRSNDDKPSAEITRSYTALDTQKIINEKVTNIEEIKLRGEVKAKTKKLNNELSSLLFKSPNEEIFDFVNDPKAITSSSILQWLQGRVSGLTIQTRNGIPIPYLRGDETTVYLDEMPIQPSQIANMSTSEIAMVKVIKGIFAGASGAGNGAIAIYTRRGGGSSGKVIDRALPSQLRQISLSGYDKEVPFESPIYDNDSFKKIPQDTRSVLYWNPYLEEQSQERTTVEFYNNDDAKKYRIIIMGYDKNNDTPLYYNEVLP</sequence>
<dbReference type="OrthoDB" id="679547at2"/>
<dbReference type="AlphaFoldDB" id="A0A1N7KU67"/>
<evidence type="ECO:0000313" key="1">
    <source>
        <dbReference type="EMBL" id="SIS65104.1"/>
    </source>
</evidence>